<evidence type="ECO:0000256" key="3">
    <source>
        <dbReference type="ARBA" id="ARBA00015716"/>
    </source>
</evidence>
<dbReference type="PANTHER" id="PTHR38099:SF1">
    <property type="entry name" value="LARGE RIBOSOMAL RNA SUBUNIT ACCUMULATION PROTEIN YCED"/>
    <property type="match status" value="1"/>
</dbReference>
<sequence>MLKRLPEFVDPWRSADQKRVFSGRIALDQLPRLAGVLARAAGEATYELGFERDEKRRVRIRGGVGATLTLECQRCLEAFDLLVDTTLDLAVVEGSAEAELLPEAIDPVLAEAGMLRLLDLVEEELLLSIPQVPMHALEACPARERGDTARGQPRQPAGETERRGQERHPFAVLSQLKKDTTS</sequence>
<evidence type="ECO:0000313" key="8">
    <source>
        <dbReference type="Proteomes" id="UP000250928"/>
    </source>
</evidence>
<dbReference type="AlphaFoldDB" id="A0A657Q215"/>
<feature type="region of interest" description="Disordered" evidence="6">
    <location>
        <begin position="142"/>
        <end position="182"/>
    </location>
</feature>
<dbReference type="InterPro" id="IPR003772">
    <property type="entry name" value="YceD"/>
</dbReference>
<feature type="compositionally biased region" description="Basic and acidic residues" evidence="6">
    <location>
        <begin position="159"/>
        <end position="169"/>
    </location>
</feature>
<evidence type="ECO:0000256" key="4">
    <source>
        <dbReference type="ARBA" id="ARBA00022517"/>
    </source>
</evidence>
<dbReference type="Pfam" id="PF02620">
    <property type="entry name" value="YceD"/>
    <property type="match status" value="1"/>
</dbReference>
<name>A0A657Q215_9GAMM</name>
<comment type="similarity">
    <text evidence="2">Belongs to the DUF177 domain family.</text>
</comment>
<evidence type="ECO:0000313" key="7">
    <source>
        <dbReference type="EMBL" id="PUD98142.1"/>
    </source>
</evidence>
<evidence type="ECO:0000256" key="6">
    <source>
        <dbReference type="SAM" id="MobiDB-lite"/>
    </source>
</evidence>
<evidence type="ECO:0000256" key="1">
    <source>
        <dbReference type="ARBA" id="ARBA00002868"/>
    </source>
</evidence>
<proteinExistence type="inferred from homology"/>
<evidence type="ECO:0000256" key="2">
    <source>
        <dbReference type="ARBA" id="ARBA00010740"/>
    </source>
</evidence>
<accession>A0A657Q215</accession>
<comment type="function">
    <text evidence="1">Plays a role in synthesis, processing and/or stability of 23S rRNA.</text>
</comment>
<dbReference type="InterPro" id="IPR039255">
    <property type="entry name" value="YceD_bac"/>
</dbReference>
<dbReference type="Proteomes" id="UP000250928">
    <property type="component" value="Unassembled WGS sequence"/>
</dbReference>
<comment type="caution">
    <text evidence="7">The sequence shown here is derived from an EMBL/GenBank/DDBJ whole genome shotgun (WGS) entry which is preliminary data.</text>
</comment>
<dbReference type="EMBL" id="PQCO01000321">
    <property type="protein sequence ID" value="PUD98142.1"/>
    <property type="molecule type" value="Genomic_DNA"/>
</dbReference>
<dbReference type="GO" id="GO:0042254">
    <property type="term" value="P:ribosome biogenesis"/>
    <property type="evidence" value="ECO:0007669"/>
    <property type="project" value="UniProtKB-KW"/>
</dbReference>
<reference evidence="7 8" key="1">
    <citation type="submission" date="2018-01" db="EMBL/GenBank/DDBJ databases">
        <title>Novel co-symbiosis in the lucinid bivalve Phacoides pectinatus.</title>
        <authorList>
            <person name="Lim S.J."/>
            <person name="Davis B.G."/>
            <person name="Gill D.E."/>
            <person name="Engel A.S."/>
            <person name="Anderson L.C."/>
            <person name="Campbell B.J."/>
        </authorList>
    </citation>
    <scope>NUCLEOTIDE SEQUENCE [LARGE SCALE GENOMIC DNA]</scope>
    <source>
        <strain evidence="7">N3_P5</strain>
    </source>
</reference>
<organism evidence="7 8">
    <name type="scientific">Candidatus Sedimenticola endophacoides</name>
    <dbReference type="NCBI Taxonomy" id="2548426"/>
    <lineage>
        <taxon>Bacteria</taxon>
        <taxon>Pseudomonadati</taxon>
        <taxon>Pseudomonadota</taxon>
        <taxon>Gammaproteobacteria</taxon>
        <taxon>Chromatiales</taxon>
        <taxon>Sedimenticolaceae</taxon>
        <taxon>Sedimenticola</taxon>
    </lineage>
</organism>
<protein>
    <recommendedName>
        <fullName evidence="3">Large ribosomal RNA subunit accumulation protein YceD</fullName>
    </recommendedName>
    <alternativeName>
        <fullName evidence="5">23S rRNA accumulation protein YceD</fullName>
    </alternativeName>
</protein>
<keyword evidence="4" id="KW-0690">Ribosome biogenesis</keyword>
<evidence type="ECO:0000256" key="5">
    <source>
        <dbReference type="ARBA" id="ARBA00031841"/>
    </source>
</evidence>
<gene>
    <name evidence="7" type="ORF">C3L24_13285</name>
</gene>
<dbReference type="GO" id="GO:0005829">
    <property type="term" value="C:cytosol"/>
    <property type="evidence" value="ECO:0007669"/>
    <property type="project" value="TreeGrafter"/>
</dbReference>
<dbReference type="PANTHER" id="PTHR38099">
    <property type="entry name" value="LARGE RIBOSOMAL RNA SUBUNIT ACCUMULATION PROTEIN YCED"/>
    <property type="match status" value="1"/>
</dbReference>